<name>A0ABQ8GE73_9PEZI</name>
<accession>A0ABQ8GE73</accession>
<organism evidence="2 3">
    <name type="scientific">Macrophomina phaseolina</name>
    <dbReference type="NCBI Taxonomy" id="35725"/>
    <lineage>
        <taxon>Eukaryota</taxon>
        <taxon>Fungi</taxon>
        <taxon>Dikarya</taxon>
        <taxon>Ascomycota</taxon>
        <taxon>Pezizomycotina</taxon>
        <taxon>Dothideomycetes</taxon>
        <taxon>Dothideomycetes incertae sedis</taxon>
        <taxon>Botryosphaeriales</taxon>
        <taxon>Botryosphaeriaceae</taxon>
        <taxon>Macrophomina</taxon>
    </lineage>
</organism>
<dbReference type="Proteomes" id="UP000774617">
    <property type="component" value="Unassembled WGS sequence"/>
</dbReference>
<protein>
    <recommendedName>
        <fullName evidence="4">Sequence orphan</fullName>
    </recommendedName>
</protein>
<dbReference type="PANTHER" id="PTHR37845">
    <property type="entry name" value="SEQUENCE ORPHAN"/>
    <property type="match status" value="1"/>
</dbReference>
<feature type="compositionally biased region" description="Low complexity" evidence="1">
    <location>
        <begin position="16"/>
        <end position="31"/>
    </location>
</feature>
<evidence type="ECO:0008006" key="4">
    <source>
        <dbReference type="Google" id="ProtNLM"/>
    </source>
</evidence>
<evidence type="ECO:0000256" key="1">
    <source>
        <dbReference type="SAM" id="MobiDB-lite"/>
    </source>
</evidence>
<dbReference type="EMBL" id="JAGTJR010000010">
    <property type="protein sequence ID" value="KAH7053245.1"/>
    <property type="molecule type" value="Genomic_DNA"/>
</dbReference>
<feature type="region of interest" description="Disordered" evidence="1">
    <location>
        <begin position="1"/>
        <end position="71"/>
    </location>
</feature>
<feature type="compositionally biased region" description="Polar residues" evidence="1">
    <location>
        <begin position="49"/>
        <end position="71"/>
    </location>
</feature>
<evidence type="ECO:0000313" key="2">
    <source>
        <dbReference type="EMBL" id="KAH7053245.1"/>
    </source>
</evidence>
<dbReference type="InterPro" id="IPR038781">
    <property type="entry name" value="C365.16-ike"/>
</dbReference>
<dbReference type="PANTHER" id="PTHR37845:SF1">
    <property type="entry name" value="SEQUENCE ORPHAN"/>
    <property type="match status" value="1"/>
</dbReference>
<keyword evidence="3" id="KW-1185">Reference proteome</keyword>
<proteinExistence type="predicted"/>
<evidence type="ECO:0000313" key="3">
    <source>
        <dbReference type="Proteomes" id="UP000774617"/>
    </source>
</evidence>
<gene>
    <name evidence="2" type="ORF">B0J12DRAFT_659259</name>
</gene>
<reference evidence="2 3" key="1">
    <citation type="journal article" date="2021" name="Nat. Commun.">
        <title>Genetic determinants of endophytism in the Arabidopsis root mycobiome.</title>
        <authorList>
            <person name="Mesny F."/>
            <person name="Miyauchi S."/>
            <person name="Thiergart T."/>
            <person name="Pickel B."/>
            <person name="Atanasova L."/>
            <person name="Karlsson M."/>
            <person name="Huettel B."/>
            <person name="Barry K.W."/>
            <person name="Haridas S."/>
            <person name="Chen C."/>
            <person name="Bauer D."/>
            <person name="Andreopoulos W."/>
            <person name="Pangilinan J."/>
            <person name="LaButti K."/>
            <person name="Riley R."/>
            <person name="Lipzen A."/>
            <person name="Clum A."/>
            <person name="Drula E."/>
            <person name="Henrissat B."/>
            <person name="Kohler A."/>
            <person name="Grigoriev I.V."/>
            <person name="Martin F.M."/>
            <person name="Hacquard S."/>
        </authorList>
    </citation>
    <scope>NUCLEOTIDE SEQUENCE [LARGE SCALE GENOMIC DNA]</scope>
    <source>
        <strain evidence="2 3">MPI-SDFR-AT-0080</strain>
    </source>
</reference>
<comment type="caution">
    <text evidence="2">The sequence shown here is derived from an EMBL/GenBank/DDBJ whole genome shotgun (WGS) entry which is preliminary data.</text>
</comment>
<sequence length="352" mass="37155">MREAQAGETADSYRGPAQHHQPPLTPAAAAAVRGTASGRYATDVDHQRPVTSSSPRPISTNTGANGTTLSMKTAEVPSWNTKNLGLRIGTDCAAAASAGVLVAPIVTAIDRAIIENASGRTTLRASLLSSLRTLLLRPHTYIFSKPFALIFSLYTGTYLTANLLDTTTSTLCAAPASTTTAGPSKFVATSSANLALCLYKDSRFTRMFGVVTANPRPVPPATYALFALRDMLTVFASFNVPPLLAPHLSSRIETASGAVGDALRKHLDAASAAQFAAPAAVQVFSTPLHLLGLDLYNRPQGTAGVRFGDRVAKVTKDWGMSCLARMARIVPAFGCGGVVNLRVRRRLMSKLE</sequence>